<dbReference type="HOGENOM" id="CLU_1959580_0_0_1"/>
<organism evidence="2 3">
    <name type="scientific">Eutypa lata (strain UCR-EL1)</name>
    <name type="common">Grapevine dieback disease fungus</name>
    <name type="synonym">Eutypa armeniacae</name>
    <dbReference type="NCBI Taxonomy" id="1287681"/>
    <lineage>
        <taxon>Eukaryota</taxon>
        <taxon>Fungi</taxon>
        <taxon>Dikarya</taxon>
        <taxon>Ascomycota</taxon>
        <taxon>Pezizomycotina</taxon>
        <taxon>Sordariomycetes</taxon>
        <taxon>Xylariomycetidae</taxon>
        <taxon>Xylariales</taxon>
        <taxon>Diatrypaceae</taxon>
        <taxon>Eutypa</taxon>
    </lineage>
</organism>
<name>M7SFY4_EUTLA</name>
<proteinExistence type="predicted"/>
<gene>
    <name evidence="2" type="ORF">UCREL1_9943</name>
</gene>
<dbReference type="AlphaFoldDB" id="M7SFY4"/>
<reference evidence="3" key="1">
    <citation type="journal article" date="2013" name="Genome Announc.">
        <title>Draft genome sequence of the grapevine dieback fungus Eutypa lata UCR-EL1.</title>
        <authorList>
            <person name="Blanco-Ulate B."/>
            <person name="Rolshausen P.E."/>
            <person name="Cantu D."/>
        </authorList>
    </citation>
    <scope>NUCLEOTIDE SEQUENCE [LARGE SCALE GENOMIC DNA]</scope>
    <source>
        <strain evidence="3">UCR-EL1</strain>
    </source>
</reference>
<evidence type="ECO:0000313" key="2">
    <source>
        <dbReference type="EMBL" id="EMR63133.1"/>
    </source>
</evidence>
<feature type="domain" description="Ubiquitin 3 binding protein But2 C-terminal" evidence="1">
    <location>
        <begin position="2"/>
        <end position="102"/>
    </location>
</feature>
<dbReference type="STRING" id="1287681.M7SFY4"/>
<sequence>MAYGPSFFGQLSPNASTLYNFDIPPTDGGQTCSLFFAFPSVTDVNPSDYTFTFTPAAGNGAANFIFLEGPASAFDTFDTVPGIASDLGAVELRPGNRFAIREPAGADTCLYYFQDILPVPFGLYISKC</sequence>
<evidence type="ECO:0000259" key="1">
    <source>
        <dbReference type="Pfam" id="PF09792"/>
    </source>
</evidence>
<dbReference type="OrthoDB" id="4657524at2759"/>
<evidence type="ECO:0000313" key="3">
    <source>
        <dbReference type="Proteomes" id="UP000012174"/>
    </source>
</evidence>
<dbReference type="EMBL" id="KB707266">
    <property type="protein sequence ID" value="EMR63133.1"/>
    <property type="molecule type" value="Genomic_DNA"/>
</dbReference>
<protein>
    <submittedName>
        <fullName evidence="2">Putative gpi anchored cell wall protein</fullName>
    </submittedName>
</protein>
<keyword evidence="3" id="KW-1185">Reference proteome</keyword>
<dbReference type="Pfam" id="PF09792">
    <property type="entry name" value="But2"/>
    <property type="match status" value="1"/>
</dbReference>
<accession>M7SFY4</accession>
<dbReference type="KEGG" id="ela:UCREL1_9943"/>
<dbReference type="PANTHER" id="PTHR39613:SF1">
    <property type="entry name" value="ANCHORED CELL WALL PROTEIN, PUTATIVE (AFU_ORTHOLOGUE AFUA_4G08960)-RELATED"/>
    <property type="match status" value="1"/>
</dbReference>
<dbReference type="PANTHER" id="PTHR39613">
    <property type="entry name" value="ANCHORED CELL WALL PROTEIN, PUTATIVE (AFU_ORTHOLOGUE AFUA_4G08960)-RELATED"/>
    <property type="match status" value="1"/>
</dbReference>
<dbReference type="InterPro" id="IPR018620">
    <property type="entry name" value="Ubiquitin3-bd_protein_But2_C"/>
</dbReference>
<dbReference type="Proteomes" id="UP000012174">
    <property type="component" value="Unassembled WGS sequence"/>
</dbReference>